<dbReference type="InterPro" id="IPR003594">
    <property type="entry name" value="HATPase_dom"/>
</dbReference>
<keyword evidence="10" id="KW-0067">ATP-binding</keyword>
<dbReference type="Gene3D" id="3.30.565.10">
    <property type="entry name" value="Histidine kinase-like ATPase, C-terminal domain"/>
    <property type="match status" value="1"/>
</dbReference>
<evidence type="ECO:0000256" key="2">
    <source>
        <dbReference type="ARBA" id="ARBA00004651"/>
    </source>
</evidence>
<evidence type="ECO:0000256" key="7">
    <source>
        <dbReference type="ARBA" id="ARBA00022692"/>
    </source>
</evidence>
<evidence type="ECO:0000313" key="17">
    <source>
        <dbReference type="EMBL" id="MSD16718.1"/>
    </source>
</evidence>
<keyword evidence="9" id="KW-0418">Kinase</keyword>
<dbReference type="CDD" id="cd00075">
    <property type="entry name" value="HATPase"/>
    <property type="match status" value="1"/>
</dbReference>
<dbReference type="InterPro" id="IPR003660">
    <property type="entry name" value="HAMP_dom"/>
</dbReference>
<keyword evidence="4" id="KW-1003">Cell membrane</keyword>
<dbReference type="EC" id="2.7.13.3" evidence="3"/>
<dbReference type="CDD" id="cd06225">
    <property type="entry name" value="HAMP"/>
    <property type="match status" value="1"/>
</dbReference>
<evidence type="ECO:0000256" key="6">
    <source>
        <dbReference type="ARBA" id="ARBA00022679"/>
    </source>
</evidence>
<dbReference type="PANTHER" id="PTHR45528">
    <property type="entry name" value="SENSOR HISTIDINE KINASE CPXA"/>
    <property type="match status" value="1"/>
</dbReference>
<protein>
    <recommendedName>
        <fullName evidence="3">histidine kinase</fullName>
        <ecNumber evidence="3">2.7.13.3</ecNumber>
    </recommendedName>
</protein>
<evidence type="ECO:0000256" key="5">
    <source>
        <dbReference type="ARBA" id="ARBA00022553"/>
    </source>
</evidence>
<feature type="domain" description="Histidine kinase" evidence="15">
    <location>
        <begin position="252"/>
        <end position="469"/>
    </location>
</feature>
<dbReference type="GeneID" id="42786733"/>
<evidence type="ECO:0000256" key="13">
    <source>
        <dbReference type="ARBA" id="ARBA00023136"/>
    </source>
</evidence>
<evidence type="ECO:0000256" key="4">
    <source>
        <dbReference type="ARBA" id="ARBA00022475"/>
    </source>
</evidence>
<keyword evidence="5" id="KW-0597">Phosphoprotein</keyword>
<reference evidence="17 18" key="1">
    <citation type="journal article" date="2019" name="Nat. Med.">
        <title>A library of human gut bacterial isolates paired with longitudinal multiomics data enables mechanistic microbiome research.</title>
        <authorList>
            <person name="Poyet M."/>
            <person name="Groussin M."/>
            <person name="Gibbons S.M."/>
            <person name="Avila-Pacheco J."/>
            <person name="Jiang X."/>
            <person name="Kearney S.M."/>
            <person name="Perrotta A.R."/>
            <person name="Berdy B."/>
            <person name="Zhao S."/>
            <person name="Lieberman T.D."/>
            <person name="Swanson P.K."/>
            <person name="Smith M."/>
            <person name="Roesemann S."/>
            <person name="Alexander J.E."/>
            <person name="Rich S.A."/>
            <person name="Livny J."/>
            <person name="Vlamakis H."/>
            <person name="Clish C."/>
            <person name="Bullock K."/>
            <person name="Deik A."/>
            <person name="Scott J."/>
            <person name="Pierce K.A."/>
            <person name="Xavier R.J."/>
            <person name="Alm E.J."/>
        </authorList>
    </citation>
    <scope>NUCLEOTIDE SEQUENCE [LARGE SCALE GENOMIC DNA]</scope>
    <source>
        <strain evidence="17 18">BIOML-A3</strain>
    </source>
</reference>
<dbReference type="Pfam" id="PF00512">
    <property type="entry name" value="HisKA"/>
    <property type="match status" value="1"/>
</dbReference>
<keyword evidence="11 14" id="KW-1133">Transmembrane helix</keyword>
<dbReference type="Proteomes" id="UP000431304">
    <property type="component" value="Unassembled WGS sequence"/>
</dbReference>
<evidence type="ECO:0000313" key="18">
    <source>
        <dbReference type="Proteomes" id="UP000431304"/>
    </source>
</evidence>
<dbReference type="AlphaFoldDB" id="A0A844E563"/>
<dbReference type="InterPro" id="IPR036097">
    <property type="entry name" value="HisK_dim/P_sf"/>
</dbReference>
<evidence type="ECO:0000256" key="10">
    <source>
        <dbReference type="ARBA" id="ARBA00022840"/>
    </source>
</evidence>
<evidence type="ECO:0000256" key="3">
    <source>
        <dbReference type="ARBA" id="ARBA00012438"/>
    </source>
</evidence>
<keyword evidence="13 14" id="KW-0472">Membrane</keyword>
<dbReference type="PROSITE" id="PS50109">
    <property type="entry name" value="HIS_KIN"/>
    <property type="match status" value="1"/>
</dbReference>
<gene>
    <name evidence="17" type="ORF">GKE72_11695</name>
</gene>
<evidence type="ECO:0000256" key="9">
    <source>
        <dbReference type="ARBA" id="ARBA00022777"/>
    </source>
</evidence>
<dbReference type="SMART" id="SM00387">
    <property type="entry name" value="HATPase_c"/>
    <property type="match status" value="1"/>
</dbReference>
<dbReference type="InterPro" id="IPR050398">
    <property type="entry name" value="HssS/ArlS-like"/>
</dbReference>
<dbReference type="EMBL" id="WKRA01000019">
    <property type="protein sequence ID" value="MSD16718.1"/>
    <property type="molecule type" value="Genomic_DNA"/>
</dbReference>
<proteinExistence type="predicted"/>
<dbReference type="PROSITE" id="PS50885">
    <property type="entry name" value="HAMP"/>
    <property type="match status" value="1"/>
</dbReference>
<dbReference type="InterPro" id="IPR036890">
    <property type="entry name" value="HATPase_C_sf"/>
</dbReference>
<dbReference type="SUPFAM" id="SSF47384">
    <property type="entry name" value="Homodimeric domain of signal transducing histidine kinase"/>
    <property type="match status" value="1"/>
</dbReference>
<dbReference type="SMART" id="SM00388">
    <property type="entry name" value="HisKA"/>
    <property type="match status" value="1"/>
</dbReference>
<evidence type="ECO:0000259" key="16">
    <source>
        <dbReference type="PROSITE" id="PS50885"/>
    </source>
</evidence>
<dbReference type="PRINTS" id="PR00344">
    <property type="entry name" value="BCTRLSENSOR"/>
</dbReference>
<dbReference type="CDD" id="cd00082">
    <property type="entry name" value="HisKA"/>
    <property type="match status" value="1"/>
</dbReference>
<dbReference type="GO" id="GO:0005524">
    <property type="term" value="F:ATP binding"/>
    <property type="evidence" value="ECO:0007669"/>
    <property type="project" value="UniProtKB-KW"/>
</dbReference>
<dbReference type="InterPro" id="IPR004358">
    <property type="entry name" value="Sig_transdc_His_kin-like_C"/>
</dbReference>
<dbReference type="PANTHER" id="PTHR45528:SF1">
    <property type="entry name" value="SENSOR HISTIDINE KINASE CPXA"/>
    <property type="match status" value="1"/>
</dbReference>
<name>A0A844E563_EUBRA</name>
<dbReference type="Pfam" id="PF00672">
    <property type="entry name" value="HAMP"/>
    <property type="match status" value="1"/>
</dbReference>
<keyword evidence="6" id="KW-0808">Transferase</keyword>
<dbReference type="Gene3D" id="6.10.340.10">
    <property type="match status" value="1"/>
</dbReference>
<evidence type="ECO:0000256" key="11">
    <source>
        <dbReference type="ARBA" id="ARBA00022989"/>
    </source>
</evidence>
<evidence type="ECO:0000256" key="1">
    <source>
        <dbReference type="ARBA" id="ARBA00000085"/>
    </source>
</evidence>
<evidence type="ECO:0000256" key="12">
    <source>
        <dbReference type="ARBA" id="ARBA00023012"/>
    </source>
</evidence>
<dbReference type="GO" id="GO:0005886">
    <property type="term" value="C:plasma membrane"/>
    <property type="evidence" value="ECO:0007669"/>
    <property type="project" value="UniProtKB-SubCell"/>
</dbReference>
<evidence type="ECO:0000256" key="8">
    <source>
        <dbReference type="ARBA" id="ARBA00022741"/>
    </source>
</evidence>
<dbReference type="Pfam" id="PF02518">
    <property type="entry name" value="HATPase_c"/>
    <property type="match status" value="1"/>
</dbReference>
<accession>A0A844E563</accession>
<sequence>MKHKLLFKMIGSYLIFAVLGFILISTFTAHYNQNYLEQYYAAALRRESSQIADSFGNSYYRSELTLEEFQKQIAAVSSYLDADIYIVTTGGRVLITSEQYIRPSETESIKDFDILDFSGSNYSIGTFYDHYDDDVLTVYTPITRSYKVTCYAIICLPLSHITTLQYDLLNGFYLSLIFLLLLALIILLTFIFAVYRPLQVIIRAARNYADGNFDTALEMERQDEIGTLADTLHFMALELNALENDQHKFVSNVSHDFRSPLTSIKGYAQAMADGTIPPELQGKYLDVIIFESERLEKLTQSLLELNKYGTKGTYLDLSVFDLNALIKRTLLMFEGRCKEKMVSFHLILTGEELYVKADSAKIDQVMHNLVDNAFKFSHSNSEITIETTLRNGKVFVSVKDQGIGIPKESIGRIWERFYKTDASRGKDKKGTGLGLAIVKEIVHAHHENINVISTEGVGTEFIFTLPYINVDTDFVSVDS</sequence>
<comment type="catalytic activity">
    <reaction evidence="1">
        <text>ATP + protein L-histidine = ADP + protein N-phospho-L-histidine.</text>
        <dbReference type="EC" id="2.7.13.3"/>
    </reaction>
</comment>
<evidence type="ECO:0000256" key="14">
    <source>
        <dbReference type="SAM" id="Phobius"/>
    </source>
</evidence>
<feature type="transmembrane region" description="Helical" evidence="14">
    <location>
        <begin position="12"/>
        <end position="31"/>
    </location>
</feature>
<feature type="transmembrane region" description="Helical" evidence="14">
    <location>
        <begin position="172"/>
        <end position="195"/>
    </location>
</feature>
<dbReference type="SUPFAM" id="SSF55874">
    <property type="entry name" value="ATPase domain of HSP90 chaperone/DNA topoisomerase II/histidine kinase"/>
    <property type="match status" value="1"/>
</dbReference>
<evidence type="ECO:0000259" key="15">
    <source>
        <dbReference type="PROSITE" id="PS50109"/>
    </source>
</evidence>
<dbReference type="FunFam" id="3.30.565.10:FF:000006">
    <property type="entry name" value="Sensor histidine kinase WalK"/>
    <property type="match status" value="1"/>
</dbReference>
<feature type="domain" description="HAMP" evidence="16">
    <location>
        <begin position="196"/>
        <end position="244"/>
    </location>
</feature>
<dbReference type="RefSeq" id="WP_021739324.1">
    <property type="nucleotide sequence ID" value="NZ_CABKSU010000062.1"/>
</dbReference>
<keyword evidence="8" id="KW-0547">Nucleotide-binding</keyword>
<keyword evidence="7 14" id="KW-0812">Transmembrane</keyword>
<dbReference type="Gene3D" id="1.10.287.130">
    <property type="match status" value="1"/>
</dbReference>
<organism evidence="17 18">
    <name type="scientific">Eubacterium ramulus</name>
    <dbReference type="NCBI Taxonomy" id="39490"/>
    <lineage>
        <taxon>Bacteria</taxon>
        <taxon>Bacillati</taxon>
        <taxon>Bacillota</taxon>
        <taxon>Clostridia</taxon>
        <taxon>Eubacteriales</taxon>
        <taxon>Eubacteriaceae</taxon>
        <taxon>Eubacterium</taxon>
    </lineage>
</organism>
<dbReference type="InterPro" id="IPR003661">
    <property type="entry name" value="HisK_dim/P_dom"/>
</dbReference>
<dbReference type="SMART" id="SM00304">
    <property type="entry name" value="HAMP"/>
    <property type="match status" value="1"/>
</dbReference>
<dbReference type="FunFam" id="1.10.287.130:FF:000001">
    <property type="entry name" value="Two-component sensor histidine kinase"/>
    <property type="match status" value="1"/>
</dbReference>
<dbReference type="InterPro" id="IPR005467">
    <property type="entry name" value="His_kinase_dom"/>
</dbReference>
<comment type="subcellular location">
    <subcellularLocation>
        <location evidence="2">Cell membrane</location>
        <topology evidence="2">Multi-pass membrane protein</topology>
    </subcellularLocation>
</comment>
<keyword evidence="12" id="KW-0902">Two-component regulatory system</keyword>
<dbReference type="SUPFAM" id="SSF158472">
    <property type="entry name" value="HAMP domain-like"/>
    <property type="match status" value="1"/>
</dbReference>
<comment type="caution">
    <text evidence="17">The sequence shown here is derived from an EMBL/GenBank/DDBJ whole genome shotgun (WGS) entry which is preliminary data.</text>
</comment>
<dbReference type="GO" id="GO:0000155">
    <property type="term" value="F:phosphorelay sensor kinase activity"/>
    <property type="evidence" value="ECO:0007669"/>
    <property type="project" value="InterPro"/>
</dbReference>